<feature type="transmembrane region" description="Helical" evidence="1">
    <location>
        <begin position="180"/>
        <end position="199"/>
    </location>
</feature>
<organism evidence="2 3">
    <name type="scientific">Candidatus Nomurabacteria bacterium GW2011_GWB1_37_5</name>
    <dbReference type="NCBI Taxonomy" id="1618742"/>
    <lineage>
        <taxon>Bacteria</taxon>
        <taxon>Candidatus Nomuraibacteriota</taxon>
    </lineage>
</organism>
<reference evidence="2 3" key="1">
    <citation type="journal article" date="2015" name="Nature">
        <title>rRNA introns, odd ribosomes, and small enigmatic genomes across a large radiation of phyla.</title>
        <authorList>
            <person name="Brown C.T."/>
            <person name="Hug L.A."/>
            <person name="Thomas B.C."/>
            <person name="Sharon I."/>
            <person name="Castelle C.J."/>
            <person name="Singh A."/>
            <person name="Wilkins M.J."/>
            <person name="Williams K.H."/>
            <person name="Banfield J.F."/>
        </authorList>
    </citation>
    <scope>NUCLEOTIDE SEQUENCE [LARGE SCALE GENOMIC DNA]</scope>
</reference>
<feature type="transmembrane region" description="Helical" evidence="1">
    <location>
        <begin position="83"/>
        <end position="99"/>
    </location>
</feature>
<evidence type="ECO:0000313" key="2">
    <source>
        <dbReference type="EMBL" id="KKQ35739.1"/>
    </source>
</evidence>
<feature type="transmembrane region" description="Helical" evidence="1">
    <location>
        <begin position="48"/>
        <end position="71"/>
    </location>
</feature>
<name>A0A0G0JG30_9BACT</name>
<protein>
    <recommendedName>
        <fullName evidence="4">MFS transporter</fullName>
    </recommendedName>
</protein>
<dbReference type="Gene3D" id="1.20.1250.20">
    <property type="entry name" value="MFS general substrate transporter like domains"/>
    <property type="match status" value="1"/>
</dbReference>
<feature type="transmembrane region" description="Helical" evidence="1">
    <location>
        <begin position="143"/>
        <end position="168"/>
    </location>
</feature>
<dbReference type="AlphaFoldDB" id="A0A0G0JG30"/>
<evidence type="ECO:0000313" key="3">
    <source>
        <dbReference type="Proteomes" id="UP000033876"/>
    </source>
</evidence>
<dbReference type="InterPro" id="IPR036259">
    <property type="entry name" value="MFS_trans_sf"/>
</dbReference>
<feature type="transmembrane region" description="Helical" evidence="1">
    <location>
        <begin position="355"/>
        <end position="374"/>
    </location>
</feature>
<sequence>MYQSLTKFKHLSAEKKSMLALFWVYEFANTTAGIFVNIFVFLDTRSLWVLALLILVQVTATLIGFTGFGYLLAEYQRSMRWNYLRSFSIYFISFIWLALTPHTLPFLIVFYFLYGLGGGIFWATNHSYELIYTKNEDGDRDFYASMVQSGTQLIFILSPLLGTALLLLADKVFQIETFSLLFWVLPFIYLLSLPFLFRLPHFVPKPITKSDIKSFMTDGEHSQIRWYYILSAGELIRGVISVFFAVVALKTAVNIGLWETAVAIISFFAVFTLANTRRENNRLKIMLNAICGFLIAFAFLYFSSTYFYFYLIYSVLMVFFRPMYRVSQHAIDLHSMEFLSRGRSSFYPGILYREIILYIGRFFALMFVIVMSLVLNNDILSVKIGIIISAILLVLHWHVARKMLAKYDGPGDRHPSNN</sequence>
<dbReference type="SUPFAM" id="SSF103473">
    <property type="entry name" value="MFS general substrate transporter"/>
    <property type="match status" value="1"/>
</dbReference>
<accession>A0A0G0JG30</accession>
<dbReference type="Proteomes" id="UP000033876">
    <property type="component" value="Unassembled WGS sequence"/>
</dbReference>
<dbReference type="EMBL" id="LBTF01000006">
    <property type="protein sequence ID" value="KKQ35739.1"/>
    <property type="molecule type" value="Genomic_DNA"/>
</dbReference>
<evidence type="ECO:0008006" key="4">
    <source>
        <dbReference type="Google" id="ProtNLM"/>
    </source>
</evidence>
<feature type="transmembrane region" description="Helical" evidence="1">
    <location>
        <begin position="285"/>
        <end position="302"/>
    </location>
</feature>
<evidence type="ECO:0000256" key="1">
    <source>
        <dbReference type="SAM" id="Phobius"/>
    </source>
</evidence>
<proteinExistence type="predicted"/>
<feature type="transmembrane region" description="Helical" evidence="1">
    <location>
        <begin position="226"/>
        <end position="249"/>
    </location>
</feature>
<keyword evidence="1" id="KW-0812">Transmembrane</keyword>
<feature type="transmembrane region" description="Helical" evidence="1">
    <location>
        <begin position="380"/>
        <end position="399"/>
    </location>
</feature>
<comment type="caution">
    <text evidence="2">The sequence shown here is derived from an EMBL/GenBank/DDBJ whole genome shotgun (WGS) entry which is preliminary data.</text>
</comment>
<gene>
    <name evidence="2" type="ORF">US50_C0006G0012</name>
</gene>
<feature type="transmembrane region" description="Helical" evidence="1">
    <location>
        <begin position="20"/>
        <end position="42"/>
    </location>
</feature>
<keyword evidence="1" id="KW-0472">Membrane</keyword>
<feature type="transmembrane region" description="Helical" evidence="1">
    <location>
        <begin position="105"/>
        <end position="123"/>
    </location>
</feature>
<feature type="transmembrane region" description="Helical" evidence="1">
    <location>
        <begin position="255"/>
        <end position="273"/>
    </location>
</feature>
<keyword evidence="1" id="KW-1133">Transmembrane helix</keyword>